<gene>
    <name evidence="2" type="ORF">HNP60_000341</name>
</gene>
<keyword evidence="1" id="KW-0472">Membrane</keyword>
<organism evidence="2 3">
    <name type="scientific">Sphingobium lignivorans</name>
    <dbReference type="NCBI Taxonomy" id="2735886"/>
    <lineage>
        <taxon>Bacteria</taxon>
        <taxon>Pseudomonadati</taxon>
        <taxon>Pseudomonadota</taxon>
        <taxon>Alphaproteobacteria</taxon>
        <taxon>Sphingomonadales</taxon>
        <taxon>Sphingomonadaceae</taxon>
        <taxon>Sphingobium</taxon>
    </lineage>
</organism>
<feature type="transmembrane region" description="Helical" evidence="1">
    <location>
        <begin position="12"/>
        <end position="29"/>
    </location>
</feature>
<evidence type="ECO:0000256" key="1">
    <source>
        <dbReference type="SAM" id="Phobius"/>
    </source>
</evidence>
<comment type="caution">
    <text evidence="2">The sequence shown here is derived from an EMBL/GenBank/DDBJ whole genome shotgun (WGS) entry which is preliminary data.</text>
</comment>
<accession>A0ABR6NCH4</accession>
<feature type="transmembrane region" description="Helical" evidence="1">
    <location>
        <begin position="82"/>
        <end position="103"/>
    </location>
</feature>
<reference evidence="2 3" key="1">
    <citation type="submission" date="2020-08" db="EMBL/GenBank/DDBJ databases">
        <title>Exploring microbial biodiversity for novel pathways involved in the catabolism of aromatic compounds derived from lignin.</title>
        <authorList>
            <person name="Elkins J."/>
        </authorList>
    </citation>
    <scope>NUCLEOTIDE SEQUENCE [LARGE SCALE GENOMIC DNA]</scope>
    <source>
        <strain evidence="2 3">B1D3A</strain>
    </source>
</reference>
<proteinExistence type="predicted"/>
<evidence type="ECO:0000313" key="3">
    <source>
        <dbReference type="Proteomes" id="UP001138540"/>
    </source>
</evidence>
<name>A0ABR6NCH4_9SPHN</name>
<dbReference type="RefSeq" id="WP_184149393.1">
    <property type="nucleotide sequence ID" value="NZ_JACHKA010000001.1"/>
</dbReference>
<dbReference type="EMBL" id="JACHKA010000001">
    <property type="protein sequence ID" value="MBB5984367.1"/>
    <property type="molecule type" value="Genomic_DNA"/>
</dbReference>
<evidence type="ECO:0000313" key="2">
    <source>
        <dbReference type="EMBL" id="MBB5984367.1"/>
    </source>
</evidence>
<feature type="transmembrane region" description="Helical" evidence="1">
    <location>
        <begin position="115"/>
        <end position="134"/>
    </location>
</feature>
<protein>
    <submittedName>
        <fullName evidence="2">Uncharacterized protein YjeT (DUF2065 family)</fullName>
    </submittedName>
</protein>
<dbReference type="Proteomes" id="UP001138540">
    <property type="component" value="Unassembled WGS sequence"/>
</dbReference>
<keyword evidence="1" id="KW-0812">Transmembrane</keyword>
<keyword evidence="1" id="KW-1133">Transmembrane helix</keyword>
<keyword evidence="3" id="KW-1185">Reference proteome</keyword>
<feature type="transmembrane region" description="Helical" evidence="1">
    <location>
        <begin position="50"/>
        <end position="70"/>
    </location>
</feature>
<sequence length="135" mass="14745">MAEFDMIDATAWAAMLLGAFTLAAAIGALRKPGLWQAMVREIEQSPALQLLCGLVELMLGAAIYLANPWIPADILTCIMKTLGGIMIVEALVVLAFSDLYFHFWLRNLAHMQRTWVILTLVFGLALTVAGLARLA</sequence>